<dbReference type="Proteomes" id="UP000184277">
    <property type="component" value="Unassembled WGS sequence"/>
</dbReference>
<keyword evidence="1" id="KW-1133">Transmembrane helix</keyword>
<evidence type="ECO:0000256" key="1">
    <source>
        <dbReference type="SAM" id="Phobius"/>
    </source>
</evidence>
<accession>A0A0H0FVN6</accession>
<sequence>MLSFPSEWCILLTEPFESTNAIKKTGIISLYLLFIAIALYGFILQK</sequence>
<dbReference type="EMBL" id="QEMT01000011">
    <property type="protein sequence ID" value="PWH61898.1"/>
    <property type="molecule type" value="Genomic_DNA"/>
</dbReference>
<dbReference type="Proteomes" id="UP000245761">
    <property type="component" value="Unassembled WGS sequence"/>
</dbReference>
<dbReference type="AlphaFoldDB" id="A0A0H0FVN6"/>
<evidence type="ECO:0000313" key="5">
    <source>
        <dbReference type="Proteomes" id="UP000245761"/>
    </source>
</evidence>
<evidence type="ECO:0000313" key="4">
    <source>
        <dbReference type="Proteomes" id="UP000184277"/>
    </source>
</evidence>
<evidence type="ECO:0000313" key="2">
    <source>
        <dbReference type="EMBL" id="OJR51355.1"/>
    </source>
</evidence>
<reference evidence="2 4" key="1">
    <citation type="submission" date="2016-10" db="EMBL/GenBank/DDBJ databases">
        <title>Comprehensive resistome analysis reveals the prevalence of NDM and MCR-1 in Chinese poultry production.</title>
        <authorList>
            <person name="Wang Y."/>
            <person name="Zhang R."/>
            <person name="Li J."/>
            <person name="Wu Z."/>
            <person name="Wenjuan Y."/>
            <person name="Schwarz S."/>
            <person name="Tyrrell J."/>
            <person name="Zheng Y."/>
            <person name="Wang S."/>
            <person name="Shen Z."/>
            <person name="Liu Z."/>
            <person name="Lei L."/>
            <person name="Li M."/>
            <person name="Zhang Q."/>
            <person name="Wu C."/>
            <person name="Zhang Q."/>
            <person name="Wu Y."/>
            <person name="Walsh T."/>
            <person name="Shen J."/>
        </authorList>
    </citation>
    <scope>NUCLEOTIDE SEQUENCE [LARGE SCALE GENOMIC DNA]</scope>
    <source>
        <strain evidence="2 4">570</strain>
    </source>
</reference>
<gene>
    <name evidence="2" type="ORF">BK383_23305</name>
    <name evidence="3" type="ORF">DD762_09055</name>
</gene>
<keyword evidence="1" id="KW-0472">Membrane</keyword>
<evidence type="ECO:0000313" key="3">
    <source>
        <dbReference type="EMBL" id="PWH61898.1"/>
    </source>
</evidence>
<keyword evidence="1" id="KW-0812">Transmembrane</keyword>
<proteinExistence type="predicted"/>
<reference evidence="3 5" key="2">
    <citation type="submission" date="2018-04" db="EMBL/GenBank/DDBJ databases">
        <title>Draft Genomic Sequencing Of Potential Extraintestinal Pathogenic Escherichia coli B8S56 Isolated from Retail Chicken Skin.</title>
        <authorList>
            <person name="Xu A."/>
            <person name="Tilman S."/>
            <person name="Wisser-Parker K."/>
            <person name="Scullen O.J."/>
            <person name="Sommers C."/>
        </authorList>
    </citation>
    <scope>NUCLEOTIDE SEQUENCE [LARGE SCALE GENOMIC DNA]</scope>
    <source>
        <strain evidence="3 5">B8S56</strain>
    </source>
</reference>
<name>A0A0H0FVN6_ECOLX</name>
<comment type="caution">
    <text evidence="3">The sequence shown here is derived from an EMBL/GenBank/DDBJ whole genome shotgun (WGS) entry which is preliminary data.</text>
</comment>
<organism evidence="3 5">
    <name type="scientific">Escherichia coli</name>
    <dbReference type="NCBI Taxonomy" id="562"/>
    <lineage>
        <taxon>Bacteria</taxon>
        <taxon>Pseudomonadati</taxon>
        <taxon>Pseudomonadota</taxon>
        <taxon>Gammaproteobacteria</taxon>
        <taxon>Enterobacterales</taxon>
        <taxon>Enterobacteriaceae</taxon>
        <taxon>Escherichia</taxon>
    </lineage>
</organism>
<dbReference type="EMBL" id="MOKI01000054">
    <property type="protein sequence ID" value="OJR51355.1"/>
    <property type="molecule type" value="Genomic_DNA"/>
</dbReference>
<feature type="transmembrane region" description="Helical" evidence="1">
    <location>
        <begin position="26"/>
        <end position="44"/>
    </location>
</feature>
<protein>
    <submittedName>
        <fullName evidence="3">Uncharacterized protein</fullName>
    </submittedName>
</protein>